<accession>A0A5S3PEP5</accession>
<dbReference type="EMBL" id="VANS01000002">
    <property type="protein sequence ID" value="TMM52498.1"/>
    <property type="molecule type" value="Genomic_DNA"/>
</dbReference>
<dbReference type="OrthoDB" id="7847197at2"/>
<dbReference type="AlphaFoldDB" id="A0A5S3PEP5"/>
<comment type="caution">
    <text evidence="2">The sequence shown here is derived from an EMBL/GenBank/DDBJ whole genome shotgun (WGS) entry which is preliminary data.</text>
</comment>
<evidence type="ECO:0000313" key="3">
    <source>
        <dbReference type="Proteomes" id="UP000309550"/>
    </source>
</evidence>
<dbReference type="RefSeq" id="WP_138662039.1">
    <property type="nucleotide sequence ID" value="NZ_VANS01000002.1"/>
</dbReference>
<protein>
    <submittedName>
        <fullName evidence="2">Uncharacterized protein</fullName>
    </submittedName>
</protein>
<name>A0A5S3PEP5_9RHOB</name>
<feature type="compositionally biased region" description="Polar residues" evidence="1">
    <location>
        <begin position="152"/>
        <end position="161"/>
    </location>
</feature>
<proteinExistence type="predicted"/>
<keyword evidence="3" id="KW-1185">Reference proteome</keyword>
<evidence type="ECO:0000256" key="1">
    <source>
        <dbReference type="SAM" id="MobiDB-lite"/>
    </source>
</evidence>
<organism evidence="2 3">
    <name type="scientific">Sulfitobacter sabulilitoris</name>
    <dbReference type="NCBI Taxonomy" id="2562655"/>
    <lineage>
        <taxon>Bacteria</taxon>
        <taxon>Pseudomonadati</taxon>
        <taxon>Pseudomonadota</taxon>
        <taxon>Alphaproteobacteria</taxon>
        <taxon>Rhodobacterales</taxon>
        <taxon>Roseobacteraceae</taxon>
        <taxon>Sulfitobacter</taxon>
    </lineage>
</organism>
<evidence type="ECO:0000313" key="2">
    <source>
        <dbReference type="EMBL" id="TMM52498.1"/>
    </source>
</evidence>
<feature type="region of interest" description="Disordered" evidence="1">
    <location>
        <begin position="147"/>
        <end position="177"/>
    </location>
</feature>
<sequence length="764" mass="81504">MIGLCIATSGVAAPAVVRTGEHDSFTRVVVNLPDGATWQMSGEGVTRVVTLTGHSDGFDIGGVFRRIPQTRVSDIRAGRDTITVSLACACGVNSFLIDRMLILDVTDAPVVAQASLQPEPSAPVPGPRQPVITFHYGDLIWDRRLPPKPSVQFPSQPSGSQAHPEKPGVREATGDRLNAVPVLTAPDDAGTRLLRATRDQLIRSVGRATTQGLLSPQTPDLEMDPLPRNDVDLPDLPVLQALAVTPETSGNIRITNSMERTTRTGDGYPDQLTQLGQTCPPPDSLKVEDWAKSTSFNVEISAARQMLFGEFDRLDQDAAVALARLYLHFGFGAEARQTLGLAPDLALLHPMLMDLAEIFELGHSLRQTGVARFTDCPSEIALWAVLAWQAVPDHQMIDGGAALRALTALPLHLRRELAPELSRRFLASGLTHEAAAALRNIERLPEPLKPNATLAKSELEMQAGSMPKAEALLSDVAGKNALQSPQALIQLVDRRLAAGQAISVETTTLVAAYAQELRDGPIAPALRRALVLALAQSDQFTKAFDALRAHTLQDGDQNHDTLTSEVLSQVTRRADDISFLDHVFAQANDRPERLSPDTLLEMSARLVSLGFAAQADPLIAAVPAAPLSPERQVIGARIALAMDQPRRALAALAQMDGPEADALRAEALLLAGDTAQAAAVYQAANDPDAARDAAWLSEGWQDLMDADTPVFGAVATLAQEPANPIDVADGMLSKSSAALENSVAARAALDNLLTSLQIPAADQP</sequence>
<feature type="compositionally biased region" description="Basic and acidic residues" evidence="1">
    <location>
        <begin position="163"/>
        <end position="174"/>
    </location>
</feature>
<reference evidence="2 3" key="1">
    <citation type="submission" date="2019-05" db="EMBL/GenBank/DDBJ databases">
        <title>Sulfitobacter sabulilitoris sp. nov., isolated from a marine sand.</title>
        <authorList>
            <person name="Yoon J.-H."/>
        </authorList>
    </citation>
    <scope>NUCLEOTIDE SEQUENCE [LARGE SCALE GENOMIC DNA]</scope>
    <source>
        <strain evidence="2 3">HSMS-29</strain>
    </source>
</reference>
<dbReference type="Proteomes" id="UP000309550">
    <property type="component" value="Unassembled WGS sequence"/>
</dbReference>
<gene>
    <name evidence="2" type="ORF">FDT80_09465</name>
</gene>